<evidence type="ECO:0000313" key="1">
    <source>
        <dbReference type="EMBL" id="KAI4318857.1"/>
    </source>
</evidence>
<gene>
    <name evidence="1" type="ORF">MLD38_032516</name>
</gene>
<reference evidence="2" key="1">
    <citation type="journal article" date="2023" name="Front. Plant Sci.">
        <title>Chromosomal-level genome assembly of Melastoma candidum provides insights into trichome evolution.</title>
        <authorList>
            <person name="Zhong Y."/>
            <person name="Wu W."/>
            <person name="Sun C."/>
            <person name="Zou P."/>
            <person name="Liu Y."/>
            <person name="Dai S."/>
            <person name="Zhou R."/>
        </authorList>
    </citation>
    <scope>NUCLEOTIDE SEQUENCE [LARGE SCALE GENOMIC DNA]</scope>
</reference>
<accession>A0ACB9M5V5</accession>
<name>A0ACB9M5V5_9MYRT</name>
<comment type="caution">
    <text evidence="1">The sequence shown here is derived from an EMBL/GenBank/DDBJ whole genome shotgun (WGS) entry which is preliminary data.</text>
</comment>
<evidence type="ECO:0000313" key="2">
    <source>
        <dbReference type="Proteomes" id="UP001057402"/>
    </source>
</evidence>
<keyword evidence="2" id="KW-1185">Reference proteome</keyword>
<organism evidence="1 2">
    <name type="scientific">Melastoma candidum</name>
    <dbReference type="NCBI Taxonomy" id="119954"/>
    <lineage>
        <taxon>Eukaryota</taxon>
        <taxon>Viridiplantae</taxon>
        <taxon>Streptophyta</taxon>
        <taxon>Embryophyta</taxon>
        <taxon>Tracheophyta</taxon>
        <taxon>Spermatophyta</taxon>
        <taxon>Magnoliopsida</taxon>
        <taxon>eudicotyledons</taxon>
        <taxon>Gunneridae</taxon>
        <taxon>Pentapetalae</taxon>
        <taxon>rosids</taxon>
        <taxon>malvids</taxon>
        <taxon>Myrtales</taxon>
        <taxon>Melastomataceae</taxon>
        <taxon>Melastomatoideae</taxon>
        <taxon>Melastomateae</taxon>
        <taxon>Melastoma</taxon>
    </lineage>
</organism>
<dbReference type="EMBL" id="CM042889">
    <property type="protein sequence ID" value="KAI4318857.1"/>
    <property type="molecule type" value="Genomic_DNA"/>
</dbReference>
<proteinExistence type="predicted"/>
<protein>
    <submittedName>
        <fullName evidence="1">Uncharacterized protein</fullName>
    </submittedName>
</protein>
<sequence>MEWTPFHVLSFIVFVVSLLLVVRRKGSESRRRRPPGPPGWPVFGNLFNIGQQPHRKLATLREKYGPIIWLRLGSIDTMVLNSAKVATEFFKNHDLEFAERTVTDLMRSHGYADGSVALAPYGPYWRVMRRLVTVDMLVTKRLVESAPIRRKCVDDMITWIGEAAKELRDDGEGICLARYVFFMTFNLLGNLMMSKDMFDPKSEVGSEFFKAMTGLMEWSGHPNVAELFPWLRKLDPQGLKRRMDRDMGKAMEIASGLVRERMKEREMGVKKRDFLDVLMEFRGNGRDEPDIIPEKELNIFILEIFLAGSETTSSTMEWALTELLLNPHSMAKVKDELDHVIGPGRKVEESDIDNLLYLQAVLKETFRLHPPIPFLVPRRAMKDTTFMGYDVPENTQVFVNAWAIGRDPDVWDDPLAFRPERFIGSKVDYKGQHFEFIPFGAGRRMCAGVPLAHRVIHLTLSSLIHEFDWEFDRRIDSKNIDLRDRLGITMRKYEPLLAVPKKRRL</sequence>
<dbReference type="Proteomes" id="UP001057402">
    <property type="component" value="Chromosome 10"/>
</dbReference>